<evidence type="ECO:0008006" key="3">
    <source>
        <dbReference type="Google" id="ProtNLM"/>
    </source>
</evidence>
<evidence type="ECO:0000313" key="2">
    <source>
        <dbReference type="Proteomes" id="UP000006695"/>
    </source>
</evidence>
<dbReference type="RefSeq" id="WP_011937406.1">
    <property type="nucleotide sequence ID" value="NC_009483.1"/>
</dbReference>
<dbReference type="KEGG" id="gur:Gura_0465"/>
<reference evidence="1 2" key="1">
    <citation type="submission" date="2007-05" db="EMBL/GenBank/DDBJ databases">
        <title>Complete sequence of Geobacter uraniireducens Rf4.</title>
        <authorList>
            <consortium name="US DOE Joint Genome Institute"/>
            <person name="Copeland A."/>
            <person name="Lucas S."/>
            <person name="Lapidus A."/>
            <person name="Barry K."/>
            <person name="Detter J.C."/>
            <person name="Glavina del Rio T."/>
            <person name="Hammon N."/>
            <person name="Israni S."/>
            <person name="Dalin E."/>
            <person name="Tice H."/>
            <person name="Pitluck S."/>
            <person name="Chertkov O."/>
            <person name="Brettin T."/>
            <person name="Bruce D."/>
            <person name="Han C."/>
            <person name="Schmutz J."/>
            <person name="Larimer F."/>
            <person name="Land M."/>
            <person name="Hauser L."/>
            <person name="Kyrpides N."/>
            <person name="Mikhailova N."/>
            <person name="Shelobolina E."/>
            <person name="Aklujkar M."/>
            <person name="Lovley D."/>
            <person name="Richardson P."/>
        </authorList>
    </citation>
    <scope>NUCLEOTIDE SEQUENCE [LARGE SCALE GENOMIC DNA]</scope>
    <source>
        <strain evidence="1 2">Rf4</strain>
    </source>
</reference>
<dbReference type="AlphaFoldDB" id="A5GCK9"/>
<organism evidence="1 2">
    <name type="scientific">Geotalea uraniireducens (strain Rf4)</name>
    <name type="common">Geobacter uraniireducens</name>
    <dbReference type="NCBI Taxonomy" id="351605"/>
    <lineage>
        <taxon>Bacteria</taxon>
        <taxon>Pseudomonadati</taxon>
        <taxon>Thermodesulfobacteriota</taxon>
        <taxon>Desulfuromonadia</taxon>
        <taxon>Geobacterales</taxon>
        <taxon>Geobacteraceae</taxon>
        <taxon>Geotalea</taxon>
    </lineage>
</organism>
<dbReference type="InterPro" id="IPR014958">
    <property type="entry name" value="DGC"/>
</dbReference>
<evidence type="ECO:0000313" key="1">
    <source>
        <dbReference type="EMBL" id="ABQ24681.1"/>
    </source>
</evidence>
<accession>A5GCK9</accession>
<dbReference type="STRING" id="351605.Gura_0465"/>
<dbReference type="Proteomes" id="UP000006695">
    <property type="component" value="Chromosome"/>
</dbReference>
<gene>
    <name evidence="1" type="ordered locus">Gura_0465</name>
</gene>
<protein>
    <recommendedName>
        <fullName evidence="3">DGC domain protein</fullName>
    </recommendedName>
</protein>
<dbReference type="Pfam" id="PF08859">
    <property type="entry name" value="DGC"/>
    <property type="match status" value="1"/>
</dbReference>
<sequence length="167" mass="18089">MSNKACCGSGNETGTANGYEVARIEKARNSCHLCEDFADRQKAKPVAVICCEGACLRGEVARQAANLLCHSLAPEKTVRICLGGAFTKDTGQRKLVRSAARLIALEGCFVNCSSRMMNGVIDGLKPEVIIADRLYEFDRKLFGVDEMPPEQIQAHARTVALKIADSL</sequence>
<proteinExistence type="predicted"/>
<dbReference type="HOGENOM" id="CLU_126377_0_0_7"/>
<dbReference type="EMBL" id="CP000698">
    <property type="protein sequence ID" value="ABQ24681.1"/>
    <property type="molecule type" value="Genomic_DNA"/>
</dbReference>
<dbReference type="OrthoDB" id="2111735at2"/>
<name>A5GCK9_GEOUR</name>
<keyword evidence="2" id="KW-1185">Reference proteome</keyword>